<evidence type="ECO:0000256" key="1">
    <source>
        <dbReference type="SAM" id="Phobius"/>
    </source>
</evidence>
<feature type="transmembrane region" description="Helical" evidence="1">
    <location>
        <begin position="19"/>
        <end position="38"/>
    </location>
</feature>
<organism evidence="2">
    <name type="scientific">marine sediment metagenome</name>
    <dbReference type="NCBI Taxonomy" id="412755"/>
    <lineage>
        <taxon>unclassified sequences</taxon>
        <taxon>metagenomes</taxon>
        <taxon>ecological metagenomes</taxon>
    </lineage>
</organism>
<evidence type="ECO:0000313" key="2">
    <source>
        <dbReference type="EMBL" id="GAG08229.1"/>
    </source>
</evidence>
<gene>
    <name evidence="2" type="ORF">S01H1_35010</name>
</gene>
<protein>
    <submittedName>
        <fullName evidence="2">Uncharacterized protein</fullName>
    </submittedName>
</protein>
<keyword evidence="1" id="KW-0812">Transmembrane</keyword>
<feature type="non-terminal residue" evidence="2">
    <location>
        <position position="97"/>
    </location>
</feature>
<comment type="caution">
    <text evidence="2">The sequence shown here is derived from an EMBL/GenBank/DDBJ whole genome shotgun (WGS) entry which is preliminary data.</text>
</comment>
<dbReference type="EMBL" id="BARS01021837">
    <property type="protein sequence ID" value="GAG08229.1"/>
    <property type="molecule type" value="Genomic_DNA"/>
</dbReference>
<accession>X0UQW3</accession>
<proteinExistence type="predicted"/>
<dbReference type="AlphaFoldDB" id="X0UQW3"/>
<sequence>MIWKIAKKEFLLNLMTFKFAMGTILCMVLMAVFVPILVKDYQQRLKIYNDNVARNEAELRKVKVYKNITPTIYRPPALLSVFNAGLERRLGDSAKIE</sequence>
<reference evidence="2" key="1">
    <citation type="journal article" date="2014" name="Front. Microbiol.">
        <title>High frequency of phylogenetically diverse reductive dehalogenase-homologous genes in deep subseafloor sedimentary metagenomes.</title>
        <authorList>
            <person name="Kawai M."/>
            <person name="Futagami T."/>
            <person name="Toyoda A."/>
            <person name="Takaki Y."/>
            <person name="Nishi S."/>
            <person name="Hori S."/>
            <person name="Arai W."/>
            <person name="Tsubouchi T."/>
            <person name="Morono Y."/>
            <person name="Uchiyama I."/>
            <person name="Ito T."/>
            <person name="Fujiyama A."/>
            <person name="Inagaki F."/>
            <person name="Takami H."/>
        </authorList>
    </citation>
    <scope>NUCLEOTIDE SEQUENCE</scope>
    <source>
        <strain evidence="2">Expedition CK06-06</strain>
    </source>
</reference>
<keyword evidence="1" id="KW-0472">Membrane</keyword>
<name>X0UQW3_9ZZZZ</name>
<keyword evidence="1" id="KW-1133">Transmembrane helix</keyword>